<keyword evidence="5" id="KW-0560">Oxidoreductase</keyword>
<keyword evidence="3" id="KW-0847">Vitamin C</keyword>
<dbReference type="Pfam" id="PF09859">
    <property type="entry name" value="Oxygenase-NA"/>
    <property type="match status" value="1"/>
</dbReference>
<dbReference type="GO" id="GO:0016705">
    <property type="term" value="F:oxidoreductase activity, acting on paired donors, with incorporation or reduction of molecular oxygen"/>
    <property type="evidence" value="ECO:0007669"/>
    <property type="project" value="InterPro"/>
</dbReference>
<feature type="domain" description="Fe2OG dioxygenase" evidence="7">
    <location>
        <begin position="122"/>
        <end position="235"/>
    </location>
</feature>
<dbReference type="EMBL" id="JAESIY010000002">
    <property type="protein sequence ID" value="MBL3655519.1"/>
    <property type="molecule type" value="Genomic_DNA"/>
</dbReference>
<evidence type="ECO:0000256" key="5">
    <source>
        <dbReference type="ARBA" id="ARBA00023002"/>
    </source>
</evidence>
<evidence type="ECO:0000256" key="4">
    <source>
        <dbReference type="ARBA" id="ARBA00022964"/>
    </source>
</evidence>
<dbReference type="SMART" id="SM00702">
    <property type="entry name" value="P4Hc"/>
    <property type="match status" value="1"/>
</dbReference>
<organism evidence="8 9">
    <name type="scientific">Fulvivirga sediminis</name>
    <dbReference type="NCBI Taxonomy" id="2803949"/>
    <lineage>
        <taxon>Bacteria</taxon>
        <taxon>Pseudomonadati</taxon>
        <taxon>Bacteroidota</taxon>
        <taxon>Cytophagia</taxon>
        <taxon>Cytophagales</taxon>
        <taxon>Fulvivirgaceae</taxon>
        <taxon>Fulvivirga</taxon>
    </lineage>
</organism>
<reference evidence="8" key="1">
    <citation type="submission" date="2021-01" db="EMBL/GenBank/DDBJ databases">
        <title>Fulvivirga kasyanovii gen. nov., sp nov., a novel member of the phylum Bacteroidetes isolated from seawater in a mussel farm.</title>
        <authorList>
            <person name="Zhao L.-H."/>
            <person name="Wang Z.-J."/>
        </authorList>
    </citation>
    <scope>NUCLEOTIDE SEQUENCE</scope>
    <source>
        <strain evidence="8">2943</strain>
    </source>
</reference>
<keyword evidence="9" id="KW-1185">Reference proteome</keyword>
<protein>
    <submittedName>
        <fullName evidence="8">2OG-Fe(II) oxygenase</fullName>
    </submittedName>
</protein>
<evidence type="ECO:0000256" key="6">
    <source>
        <dbReference type="ARBA" id="ARBA00023004"/>
    </source>
</evidence>
<keyword evidence="6" id="KW-0408">Iron</keyword>
<evidence type="ECO:0000256" key="1">
    <source>
        <dbReference type="ARBA" id="ARBA00001961"/>
    </source>
</evidence>
<accession>A0A937F764</accession>
<dbReference type="Proteomes" id="UP000659388">
    <property type="component" value="Unassembled WGS sequence"/>
</dbReference>
<dbReference type="InterPro" id="IPR018655">
    <property type="entry name" value="DUF2086"/>
</dbReference>
<dbReference type="InterPro" id="IPR005123">
    <property type="entry name" value="Oxoglu/Fe-dep_dioxygenase_dom"/>
</dbReference>
<comment type="cofactor">
    <cofactor evidence="1">
        <name>L-ascorbate</name>
        <dbReference type="ChEBI" id="CHEBI:38290"/>
    </cofactor>
</comment>
<dbReference type="RefSeq" id="WP_202243185.1">
    <property type="nucleotide sequence ID" value="NZ_JAESIY010000002.1"/>
</dbReference>
<evidence type="ECO:0000313" key="8">
    <source>
        <dbReference type="EMBL" id="MBL3655519.1"/>
    </source>
</evidence>
<gene>
    <name evidence="8" type="ORF">JL102_05210</name>
</gene>
<keyword evidence="4" id="KW-0223">Dioxygenase</keyword>
<evidence type="ECO:0000256" key="2">
    <source>
        <dbReference type="ARBA" id="ARBA00022723"/>
    </source>
</evidence>
<dbReference type="AlphaFoldDB" id="A0A937F764"/>
<keyword evidence="2" id="KW-0479">Metal-binding</keyword>
<evidence type="ECO:0000256" key="3">
    <source>
        <dbReference type="ARBA" id="ARBA00022896"/>
    </source>
</evidence>
<dbReference type="GO" id="GO:0005506">
    <property type="term" value="F:iron ion binding"/>
    <property type="evidence" value="ECO:0007669"/>
    <property type="project" value="InterPro"/>
</dbReference>
<evidence type="ECO:0000259" key="7">
    <source>
        <dbReference type="PROSITE" id="PS51471"/>
    </source>
</evidence>
<name>A0A937F764_9BACT</name>
<dbReference type="InterPro" id="IPR006620">
    <property type="entry name" value="Pro_4_hyd_alph"/>
</dbReference>
<evidence type="ECO:0000313" key="9">
    <source>
        <dbReference type="Proteomes" id="UP000659388"/>
    </source>
</evidence>
<dbReference type="GO" id="GO:0051213">
    <property type="term" value="F:dioxygenase activity"/>
    <property type="evidence" value="ECO:0007669"/>
    <property type="project" value="UniProtKB-KW"/>
</dbReference>
<dbReference type="GO" id="GO:0031418">
    <property type="term" value="F:L-ascorbic acid binding"/>
    <property type="evidence" value="ECO:0007669"/>
    <property type="project" value="UniProtKB-KW"/>
</dbReference>
<sequence>MESIHSKVRAVNWQSVASEMHMKGYAILPSFLSMQECDDLKALYPEPAIYRKVVPMERYRFGRGEYKYFKYPLPDLIDSIRRNIYPYLVPIANAWMKVLNIDQEFPHSYELLQKACHEKGQLKPTPLILKYGEGGYNTLHQDLYGDVYFPIQTLVVLSERGQDFTGGEFVMTEQVPRAQSKPIVLKPNKGDLVIFTTNFRPVKGARGYYRVTMKHGVSEVESGERYAMGVIFHDAGS</sequence>
<proteinExistence type="predicted"/>
<comment type="caution">
    <text evidence="8">The sequence shown here is derived from an EMBL/GenBank/DDBJ whole genome shotgun (WGS) entry which is preliminary data.</text>
</comment>
<dbReference type="Gene3D" id="2.60.120.620">
    <property type="entry name" value="q2cbj1_9rhob like domain"/>
    <property type="match status" value="1"/>
</dbReference>
<dbReference type="PROSITE" id="PS51471">
    <property type="entry name" value="FE2OG_OXY"/>
    <property type="match status" value="1"/>
</dbReference>